<evidence type="ECO:0000313" key="3">
    <source>
        <dbReference type="Proteomes" id="UP001221597"/>
    </source>
</evidence>
<keyword evidence="3" id="KW-1185">Reference proteome</keyword>
<sequence>MTATKKDLLLLLTSFIGVRLGYGGIKASSANRGIPPSAPLKESNMGSVNG</sequence>
<gene>
    <name evidence="2" type="ORF">P9989_03515</name>
</gene>
<reference evidence="2 3" key="1">
    <citation type="submission" date="2023-04" db="EMBL/GenBank/DDBJ databases">
        <title>Genome sequence of Halobacillus naozhouensis KACC 21980.</title>
        <authorList>
            <person name="Kim S."/>
            <person name="Heo J."/>
            <person name="Kwon S.-W."/>
        </authorList>
    </citation>
    <scope>NUCLEOTIDE SEQUENCE [LARGE SCALE GENOMIC DNA]</scope>
    <source>
        <strain evidence="2 3">KCTC 13234</strain>
    </source>
</reference>
<evidence type="ECO:0000313" key="2">
    <source>
        <dbReference type="EMBL" id="WFT75479.1"/>
    </source>
</evidence>
<dbReference type="Proteomes" id="UP001221597">
    <property type="component" value="Chromosome"/>
</dbReference>
<dbReference type="EMBL" id="CP121671">
    <property type="protein sequence ID" value="WFT75479.1"/>
    <property type="molecule type" value="Genomic_DNA"/>
</dbReference>
<name>A0ABY8IZ08_9BACI</name>
<organism evidence="2 3">
    <name type="scientific">Halobacillus naozhouensis</name>
    <dbReference type="NCBI Taxonomy" id="554880"/>
    <lineage>
        <taxon>Bacteria</taxon>
        <taxon>Bacillati</taxon>
        <taxon>Bacillota</taxon>
        <taxon>Bacilli</taxon>
        <taxon>Bacillales</taxon>
        <taxon>Bacillaceae</taxon>
        <taxon>Halobacillus</taxon>
    </lineage>
</organism>
<feature type="region of interest" description="Disordered" evidence="1">
    <location>
        <begin position="27"/>
        <end position="50"/>
    </location>
</feature>
<proteinExistence type="predicted"/>
<protein>
    <submittedName>
        <fullName evidence="2">Uncharacterized protein</fullName>
    </submittedName>
</protein>
<dbReference type="RefSeq" id="WP_283077445.1">
    <property type="nucleotide sequence ID" value="NZ_CP121671.1"/>
</dbReference>
<evidence type="ECO:0000256" key="1">
    <source>
        <dbReference type="SAM" id="MobiDB-lite"/>
    </source>
</evidence>
<accession>A0ABY8IZ08</accession>